<evidence type="ECO:0000259" key="4">
    <source>
        <dbReference type="Pfam" id="PF20789"/>
    </source>
</evidence>
<dbReference type="GO" id="GO:0005782">
    <property type="term" value="C:peroxisomal matrix"/>
    <property type="evidence" value="ECO:0007669"/>
    <property type="project" value="UniProtKB-SubCell"/>
</dbReference>
<keyword evidence="6" id="KW-1185">Reference proteome</keyword>
<reference evidence="5 6" key="1">
    <citation type="journal article" date="2018" name="MBio">
        <title>Comparative Genomics Reveals the Core Gene Toolbox for the Fungus-Insect Symbiosis.</title>
        <authorList>
            <person name="Wang Y."/>
            <person name="Stata M."/>
            <person name="Wang W."/>
            <person name="Stajich J.E."/>
            <person name="White M.M."/>
            <person name="Moncalvo J.M."/>
        </authorList>
    </citation>
    <scope>NUCLEOTIDE SEQUENCE [LARGE SCALE GENOMIC DNA]</scope>
    <source>
        <strain evidence="5 6">AUS-77-4</strain>
    </source>
</reference>
<dbReference type="InterPro" id="IPR049450">
    <property type="entry name" value="ACOT8-like_C"/>
</dbReference>
<evidence type="ECO:0000256" key="1">
    <source>
        <dbReference type="ARBA" id="ARBA00006538"/>
    </source>
</evidence>
<dbReference type="Gene3D" id="2.40.160.210">
    <property type="entry name" value="Acyl-CoA thioesterase, double hotdog domain"/>
    <property type="match status" value="1"/>
</dbReference>
<dbReference type="Proteomes" id="UP000245699">
    <property type="component" value="Unassembled WGS sequence"/>
</dbReference>
<dbReference type="GO" id="GO:0006637">
    <property type="term" value="P:acyl-CoA metabolic process"/>
    <property type="evidence" value="ECO:0007669"/>
    <property type="project" value="InterPro"/>
</dbReference>
<evidence type="ECO:0008006" key="7">
    <source>
        <dbReference type="Google" id="ProtNLM"/>
    </source>
</evidence>
<gene>
    <name evidence="5" type="ORF">BB559_001935</name>
</gene>
<evidence type="ECO:0000256" key="2">
    <source>
        <dbReference type="ARBA" id="ARBA00022801"/>
    </source>
</evidence>
<organism evidence="5 6">
    <name type="scientific">Furculomyces boomerangus</name>
    <dbReference type="NCBI Taxonomy" id="61424"/>
    <lineage>
        <taxon>Eukaryota</taxon>
        <taxon>Fungi</taxon>
        <taxon>Fungi incertae sedis</taxon>
        <taxon>Zoopagomycota</taxon>
        <taxon>Kickxellomycotina</taxon>
        <taxon>Harpellomycetes</taxon>
        <taxon>Harpellales</taxon>
        <taxon>Harpellaceae</taxon>
        <taxon>Furculomyces</taxon>
    </lineage>
</organism>
<keyword evidence="2" id="KW-0378">Hydrolase</keyword>
<dbReference type="Pfam" id="PF13622">
    <property type="entry name" value="4HBT_3"/>
    <property type="match status" value="1"/>
</dbReference>
<evidence type="ECO:0000313" key="6">
    <source>
        <dbReference type="Proteomes" id="UP000245699"/>
    </source>
</evidence>
<dbReference type="InterPro" id="IPR049449">
    <property type="entry name" value="TesB_ACOT8-like_N"/>
</dbReference>
<dbReference type="PANTHER" id="PTHR11066">
    <property type="entry name" value="ACYL-COA THIOESTERASE"/>
    <property type="match status" value="1"/>
</dbReference>
<dbReference type="STRING" id="61424.A0A2T9YZ86"/>
<dbReference type="SUPFAM" id="SSF54637">
    <property type="entry name" value="Thioesterase/thiol ester dehydrase-isomerase"/>
    <property type="match status" value="2"/>
</dbReference>
<accession>A0A2T9YZ86</accession>
<dbReference type="CDD" id="cd03444">
    <property type="entry name" value="Thioesterase_II_repeat1"/>
    <property type="match status" value="1"/>
</dbReference>
<feature type="domain" description="Acyl-CoA thioesterase-like C-terminal" evidence="4">
    <location>
        <begin position="193"/>
        <end position="316"/>
    </location>
</feature>
<dbReference type="CDD" id="cd03445">
    <property type="entry name" value="Thioesterase_II_repeat2"/>
    <property type="match status" value="1"/>
</dbReference>
<comment type="similarity">
    <text evidence="1">Belongs to the C/M/P thioester hydrolase family.</text>
</comment>
<dbReference type="EMBL" id="MBFT01000101">
    <property type="protein sequence ID" value="PVU97653.1"/>
    <property type="molecule type" value="Genomic_DNA"/>
</dbReference>
<proteinExistence type="inferred from homology"/>
<name>A0A2T9YZ86_9FUNG</name>
<dbReference type="InterPro" id="IPR042171">
    <property type="entry name" value="Acyl-CoA_hotdog"/>
</dbReference>
<dbReference type="AlphaFoldDB" id="A0A2T9YZ86"/>
<evidence type="ECO:0000313" key="5">
    <source>
        <dbReference type="EMBL" id="PVU97653.1"/>
    </source>
</evidence>
<evidence type="ECO:0000259" key="3">
    <source>
        <dbReference type="Pfam" id="PF13622"/>
    </source>
</evidence>
<protein>
    <recommendedName>
        <fullName evidence="7">Acyl-CoA thioesterase II</fullName>
    </recommendedName>
</protein>
<sequence length="353" mass="40487">MEKIASEIEKYFFVKHFKDNVYIATKNWNFGSPRGLFGGQVAAQTMAAAILSVGPEFHIHSLHSYFLLPGKREIPIYFDVEKVRDGRSFASRNVNATQDGKIIYTLSCSFQKPEPYAVNHQYVMPEVYPPEESLTDENRSDPKSDAFFYGIKGNFDIKLFGITDFCTRDVIPKDPELRRNFEIDLDEKKGYHKTDLSQVDGENDIRKPYSLRWFKIGEDLGNCTPQLSSVFLTLLSDYRLFATAALPYFWGYNFGKHNLEMSTSLDHSIWFHKPMRADQWLLFELECPRLLNGRAYITGRFYDQSGALVASVAQENLHRSSPKTPDAINSLVYASAPPKLVETKQTRTIKNKL</sequence>
<dbReference type="InterPro" id="IPR003703">
    <property type="entry name" value="Acyl_CoA_thio"/>
</dbReference>
<comment type="caution">
    <text evidence="5">The sequence shown here is derived from an EMBL/GenBank/DDBJ whole genome shotgun (WGS) entry which is preliminary data.</text>
</comment>
<dbReference type="Pfam" id="PF20789">
    <property type="entry name" value="4HBT_3C"/>
    <property type="match status" value="1"/>
</dbReference>
<dbReference type="PANTHER" id="PTHR11066:SF34">
    <property type="entry name" value="ACYL-COENZYME A THIOESTERASE 8"/>
    <property type="match status" value="1"/>
</dbReference>
<dbReference type="OrthoDB" id="68328at2759"/>
<dbReference type="InterPro" id="IPR029069">
    <property type="entry name" value="HotDog_dom_sf"/>
</dbReference>
<dbReference type="GO" id="GO:0009062">
    <property type="term" value="P:fatty acid catabolic process"/>
    <property type="evidence" value="ECO:0007669"/>
    <property type="project" value="TreeGrafter"/>
</dbReference>
<feature type="domain" description="Acyl-CoA thioesterase-like N-terminal HotDog" evidence="3">
    <location>
        <begin position="35"/>
        <end position="111"/>
    </location>
</feature>
<dbReference type="GO" id="GO:0047617">
    <property type="term" value="F:fatty acyl-CoA hydrolase activity"/>
    <property type="evidence" value="ECO:0007669"/>
    <property type="project" value="InterPro"/>
</dbReference>